<gene>
    <name evidence="2" type="ORF">BGZ97_011109</name>
</gene>
<evidence type="ECO:0000313" key="2">
    <source>
        <dbReference type="EMBL" id="KAG0271965.1"/>
    </source>
</evidence>
<name>A0A9P6QK78_9FUNG</name>
<evidence type="ECO:0000256" key="1">
    <source>
        <dbReference type="SAM" id="MobiDB-lite"/>
    </source>
</evidence>
<accession>A0A9P6QK78</accession>
<dbReference type="AlphaFoldDB" id="A0A9P6QK78"/>
<dbReference type="EMBL" id="JAAAIN010006072">
    <property type="protein sequence ID" value="KAG0271965.1"/>
    <property type="molecule type" value="Genomic_DNA"/>
</dbReference>
<feature type="non-terminal residue" evidence="2">
    <location>
        <position position="79"/>
    </location>
</feature>
<reference evidence="2" key="1">
    <citation type="journal article" date="2020" name="Fungal Divers.">
        <title>Resolving the Mortierellaceae phylogeny through synthesis of multi-gene phylogenetics and phylogenomics.</title>
        <authorList>
            <person name="Vandepol N."/>
            <person name="Liber J."/>
            <person name="Desiro A."/>
            <person name="Na H."/>
            <person name="Kennedy M."/>
            <person name="Barry K."/>
            <person name="Grigoriev I.V."/>
            <person name="Miller A.N."/>
            <person name="O'Donnell K."/>
            <person name="Stajich J.E."/>
            <person name="Bonito G."/>
        </authorList>
    </citation>
    <scope>NUCLEOTIDE SEQUENCE</scope>
    <source>
        <strain evidence="2">NVP60</strain>
    </source>
</reference>
<protein>
    <submittedName>
        <fullName evidence="2">Uncharacterized protein</fullName>
    </submittedName>
</protein>
<feature type="region of interest" description="Disordered" evidence="1">
    <location>
        <begin position="1"/>
        <end position="25"/>
    </location>
</feature>
<sequence length="79" mass="8980">DGLWHSPGSEDVPSTSDRCLSREDGRQEEVDRYRFWLYRLHSEPNINYSAANEAILDAQCGGHSQFEKAPLERATRPCG</sequence>
<proteinExistence type="predicted"/>
<dbReference type="Proteomes" id="UP000823405">
    <property type="component" value="Unassembled WGS sequence"/>
</dbReference>
<evidence type="ECO:0000313" key="3">
    <source>
        <dbReference type="Proteomes" id="UP000823405"/>
    </source>
</evidence>
<organism evidence="2 3">
    <name type="scientific">Linnemannia gamsii</name>
    <dbReference type="NCBI Taxonomy" id="64522"/>
    <lineage>
        <taxon>Eukaryota</taxon>
        <taxon>Fungi</taxon>
        <taxon>Fungi incertae sedis</taxon>
        <taxon>Mucoromycota</taxon>
        <taxon>Mortierellomycotina</taxon>
        <taxon>Mortierellomycetes</taxon>
        <taxon>Mortierellales</taxon>
        <taxon>Mortierellaceae</taxon>
        <taxon>Linnemannia</taxon>
    </lineage>
</organism>
<keyword evidence="3" id="KW-1185">Reference proteome</keyword>
<feature type="non-terminal residue" evidence="2">
    <location>
        <position position="1"/>
    </location>
</feature>
<comment type="caution">
    <text evidence="2">The sequence shown here is derived from an EMBL/GenBank/DDBJ whole genome shotgun (WGS) entry which is preliminary data.</text>
</comment>